<comment type="similarity">
    <text evidence="9">Belongs to the RNA cytidine acetyltransferase family. NAT10 subfamily.</text>
</comment>
<evidence type="ECO:0000256" key="3">
    <source>
        <dbReference type="ARBA" id="ARBA00022679"/>
    </source>
</evidence>
<dbReference type="Proteomes" id="UP000310158">
    <property type="component" value="Unassembled WGS sequence"/>
</dbReference>
<dbReference type="EC" id="2.3.1.-" evidence="9"/>
<evidence type="ECO:0000259" key="12">
    <source>
        <dbReference type="Pfam" id="PF08351"/>
    </source>
</evidence>
<dbReference type="FunFam" id="3.40.50.11040:FF:000002">
    <property type="entry name" value="RNA cytidine acetyltransferase"/>
    <property type="match status" value="1"/>
</dbReference>
<feature type="binding site" evidence="9">
    <location>
        <position position="473"/>
    </location>
    <ligand>
        <name>ATP</name>
        <dbReference type="ChEBI" id="CHEBI:30616"/>
    </ligand>
</feature>
<dbReference type="GO" id="GO:1904812">
    <property type="term" value="P:rRNA acetylation involved in maturation of SSU-rRNA"/>
    <property type="evidence" value="ECO:0007669"/>
    <property type="project" value="InterPro"/>
</dbReference>
<evidence type="ECO:0000256" key="5">
    <source>
        <dbReference type="ARBA" id="ARBA00022741"/>
    </source>
</evidence>
<keyword evidence="2 9" id="KW-0698">rRNA processing</keyword>
<dbReference type="GO" id="GO:0051391">
    <property type="term" value="P:tRNA acetylation"/>
    <property type="evidence" value="ECO:0007669"/>
    <property type="project" value="UniProtKB-UniRule"/>
</dbReference>
<evidence type="ECO:0000256" key="2">
    <source>
        <dbReference type="ARBA" id="ARBA00022552"/>
    </source>
</evidence>
<proteinExistence type="inferred from homology"/>
<evidence type="ECO:0000256" key="1">
    <source>
        <dbReference type="ARBA" id="ARBA00004604"/>
    </source>
</evidence>
<feature type="binding site" evidence="9">
    <location>
        <begin position="282"/>
        <end position="291"/>
    </location>
    <ligand>
        <name>ATP</name>
        <dbReference type="ChEBI" id="CHEBI:30616"/>
    </ligand>
</feature>
<dbReference type="InterPro" id="IPR000182">
    <property type="entry name" value="GNAT_dom"/>
</dbReference>
<dbReference type="InterPro" id="IPR027417">
    <property type="entry name" value="P-loop_NTPase"/>
</dbReference>
<comment type="function">
    <text evidence="9">RNA cytidine acetyltransferase with specificity toward both 18S rRNA and tRNAs. Catalyzes the formation of N(4)-acetylcytidine (ac4C) in 18S rRNA. Required for early nucleolar cleavages of precursor rRNA at sites A0, A1 and A2 during 18S rRNA synthesis. Catalyzes the formation of ac4C in serine and leucine tRNAs. Requires the tRNA-binding adapter protein TAN1 for full tRNA acetyltransferase activity but not for 18S rRNA acetylation.</text>
</comment>
<dbReference type="Pfam" id="PF13725">
    <property type="entry name" value="tRNA_bind_2"/>
    <property type="match status" value="1"/>
</dbReference>
<comment type="subcellular location">
    <subcellularLocation>
        <location evidence="1 9">Nucleus</location>
        <location evidence="1 9">Nucleolus</location>
    </subcellularLocation>
</comment>
<comment type="catalytic activity">
    <reaction evidence="9">
        <text>a cytidine in tRNA + acetyl-CoA + ATP + H2O = an N(4)-acetylcytidine in tRNA + ADP + phosphate + CoA + H(+)</text>
        <dbReference type="Rhea" id="RHEA:53876"/>
        <dbReference type="Rhea" id="RHEA-COMP:13670"/>
        <dbReference type="Rhea" id="RHEA-COMP:13671"/>
        <dbReference type="ChEBI" id="CHEBI:15377"/>
        <dbReference type="ChEBI" id="CHEBI:15378"/>
        <dbReference type="ChEBI" id="CHEBI:30616"/>
        <dbReference type="ChEBI" id="CHEBI:43474"/>
        <dbReference type="ChEBI" id="CHEBI:57287"/>
        <dbReference type="ChEBI" id="CHEBI:57288"/>
        <dbReference type="ChEBI" id="CHEBI:74900"/>
        <dbReference type="ChEBI" id="CHEBI:82748"/>
        <dbReference type="ChEBI" id="CHEBI:456216"/>
    </reaction>
</comment>
<dbReference type="GO" id="GO:0051392">
    <property type="term" value="F:tRNA cytidine N4-acetyltransferase activity"/>
    <property type="evidence" value="ECO:0007669"/>
    <property type="project" value="RHEA"/>
</dbReference>
<dbReference type="OrthoDB" id="10067491at2759"/>
<comment type="catalytic activity">
    <reaction evidence="9">
        <text>a cytidine in 18S rRNA + acetyl-CoA + ATP + H2O = an N(4)-acetylcytidine in 18S rRNA + ADP + phosphate + CoA + H(+)</text>
        <dbReference type="Rhea" id="RHEA:51424"/>
        <dbReference type="Rhea" id="RHEA-COMP:13575"/>
        <dbReference type="Rhea" id="RHEA-COMP:13576"/>
        <dbReference type="ChEBI" id="CHEBI:15377"/>
        <dbReference type="ChEBI" id="CHEBI:15378"/>
        <dbReference type="ChEBI" id="CHEBI:30616"/>
        <dbReference type="ChEBI" id="CHEBI:43474"/>
        <dbReference type="ChEBI" id="CHEBI:57287"/>
        <dbReference type="ChEBI" id="CHEBI:57288"/>
        <dbReference type="ChEBI" id="CHEBI:74900"/>
        <dbReference type="ChEBI" id="CHEBI:82748"/>
        <dbReference type="ChEBI" id="CHEBI:456216"/>
    </reaction>
</comment>
<comment type="subunit">
    <text evidence="9">Interacts with TAN1.</text>
</comment>
<dbReference type="InterPro" id="IPR027992">
    <property type="entry name" value="tRNA_bind_dom"/>
</dbReference>
<evidence type="ECO:0000259" key="14">
    <source>
        <dbReference type="Pfam" id="PF13725"/>
    </source>
</evidence>
<evidence type="ECO:0000256" key="9">
    <source>
        <dbReference type="HAMAP-Rule" id="MF_03211"/>
    </source>
</evidence>
<feature type="compositionally biased region" description="Basic and acidic residues" evidence="10">
    <location>
        <begin position="1052"/>
        <end position="1063"/>
    </location>
</feature>
<keyword evidence="8 9" id="KW-0012">Acyltransferase</keyword>
<dbReference type="GO" id="GO:0030686">
    <property type="term" value="C:90S preribosome"/>
    <property type="evidence" value="ECO:0007669"/>
    <property type="project" value="TreeGrafter"/>
</dbReference>
<feature type="domain" description="TmcA/NAT10 N-terminal" evidence="12">
    <location>
        <begin position="13"/>
        <end position="200"/>
    </location>
</feature>
<keyword evidence="5 9" id="KW-0547">Nucleotide-binding</keyword>
<dbReference type="Gene3D" id="3.40.50.300">
    <property type="entry name" value="P-loop containing nucleotide triphosphate hydrolases"/>
    <property type="match status" value="1"/>
</dbReference>
<keyword evidence="6 9" id="KW-0067">ATP-binding</keyword>
<accession>A0A4S4M6A7</accession>
<dbReference type="Pfam" id="PF08351">
    <property type="entry name" value="TmcA_N"/>
    <property type="match status" value="1"/>
</dbReference>
<keyword evidence="3 9" id="KW-0808">Transferase</keyword>
<feature type="domain" description="Possible tRNA binding" evidence="14">
    <location>
        <begin position="826"/>
        <end position="1012"/>
    </location>
</feature>
<dbReference type="GO" id="GO:1990883">
    <property type="term" value="F:18S rRNA cytidine N-acetyltransferase activity"/>
    <property type="evidence" value="ECO:0007669"/>
    <property type="project" value="TreeGrafter"/>
</dbReference>
<dbReference type="PANTHER" id="PTHR10925">
    <property type="entry name" value="N-ACETYLTRANSFERASE 10"/>
    <property type="match status" value="1"/>
</dbReference>
<keyword evidence="7 9" id="KW-0539">Nucleus</keyword>
<sequence length="1460" mass="165130">MRKQLDPRIPILINNNVKKNHRSFMVLVGDKGRDQIVNLHFLLSQARVSARPSVLWCYKKDLGFTTHRKKREAKIKRDVKRGIRDANEQNPFEIFVTVTDIRYTYYKESYKILGNTYGMLVLQDFEAITPNLLARTIETVEGGGLVVLLLKTMTSLRQLYNMTMDVHARYRTSSHDSVVARFNERFILSLGSCDDCLVLDDELNVLPISRGKDIKAIEEDRGKGKEQSELKELKDSLVDTKPVGELVKLARTTEQAQAILTFVDAIAEKTLSSTVTLTAGRGRGKSAALGLAVAAALAHGYSNIFVTSPNPENLKTLFEFIFKGMDALGYEEHLDYDIAQSTNPDFNKAIVRVNVFRQHRQTIQYIQPQDAHVLGQAELVIIDEAAAIPLPLVRNLIGPYLVFLASTINGYEGTGRSLSLKLIQQLRESTRPSLSKDASLTSEDATSSTKRLSHAAPLKARTLREIKLETPIRYAAGDRIERWLNGLLCLDATAAPRSIHHGTRHPSQCELFYVSRDTLFSYHPASEVFLQRMMALYVASHYKNQPNDLQLMSDAPAHHLFVLLPPIKDDESHLPEPLVVLQVALEGNISRQAIMDGLSRGLRAGGDMIPWLVAQQFQEGKFALMSGARVVRIATHPDYANMGYGARALQALNAYYSGEYLNLDEFSRAEPLYPDAAAVDESTDLLTDSLTIRSPTAMPPLLQRLTERKPENLDYLGVSYGLTPQLLRFWKRAGYVPLYIRQTQSELTGEHSCVMVRGLNSAGDEELQWLGEFAKGEVELSVSIVMGLSVLEAANAGVKYLDASPGLEFLDYYFLDPFLFASFPVELASTELSFLMTPFDLKRLESYAQNALDYHVILDLLPTVASLYFEKRLGEAMRLSAIQSSLLLGMGLQRKSVEEVESELQLPVSQALALFVKLVRKVTTKLQNIQKAAISASIPDAFAQPAIAGSRVGGESLQVSAEQGLKSMEAELDEAGGEVTNALREKQRAMIDALDLSRYAINDASADWSNAEAQMQSSLANAKGRSTVVSVKSVVAGSKRKADGAAGEGGEGDEKKKDEERQEGQAVVLRLSTPTQITRAYRERLASLISPLKRVRPRVFFFELGAHRIPTLWTLYRGLLKNSPTDHVRTLLCFPGGSMPILTIYPSSPRRTKELLERGYNWLDIFIKAREGDQHWRAVLERYSSLIAAKRDKEAFKRTLLREAVWQDRLRNRPIMLGCAMRPRYEHGPLPRLRPQPIHITGMINSRKKARFKRIAKQRQLLGFLQDMRLEVAFENALKQEAMRMGQEFEPVYGDCKMEWYRYIVFRLRDYQKSFELDTARASAKFPRKLLLELRAARKERGVNTQREVRREKRGEDTFRRRKRRYLGYPTQVMERWSPKKMREMHVVRQSVSEVGYVGMLKRKMGWKIKPPEDQYGEEDLARLEHMEAEIQRENLKRRAESNVEAGWPREESSLKHSQV</sequence>
<evidence type="ECO:0000313" key="15">
    <source>
        <dbReference type="EMBL" id="THH18360.1"/>
    </source>
</evidence>
<dbReference type="InterPro" id="IPR032672">
    <property type="entry name" value="TmcA/NAT10/Kre33"/>
</dbReference>
<gene>
    <name evidence="9" type="primary">NAT10</name>
    <name evidence="15" type="ORF">EW146_g2605</name>
</gene>
<evidence type="ECO:0000259" key="11">
    <source>
        <dbReference type="Pfam" id="PF05127"/>
    </source>
</evidence>
<feature type="domain" description="N-acetyltransferase" evidence="13">
    <location>
        <begin position="532"/>
        <end position="759"/>
    </location>
</feature>
<reference evidence="15 16" key="1">
    <citation type="submission" date="2019-02" db="EMBL/GenBank/DDBJ databases">
        <title>Genome sequencing of the rare red list fungi Bondarzewia mesenterica.</title>
        <authorList>
            <person name="Buettner E."/>
            <person name="Kellner H."/>
        </authorList>
    </citation>
    <scope>NUCLEOTIDE SEQUENCE [LARGE SCALE GENOMIC DNA]</scope>
    <source>
        <strain evidence="15 16">DSM 108281</strain>
    </source>
</reference>
<dbReference type="InterPro" id="IPR013562">
    <property type="entry name" value="TmcA/NAT10_N"/>
</dbReference>
<dbReference type="InterPro" id="IPR033688">
    <property type="entry name" value="NAT10"/>
</dbReference>
<dbReference type="GO" id="GO:0000049">
    <property type="term" value="F:tRNA binding"/>
    <property type="evidence" value="ECO:0007669"/>
    <property type="project" value="TreeGrafter"/>
</dbReference>
<comment type="caution">
    <text evidence="15">The sequence shown here is derived from an EMBL/GenBank/DDBJ whole genome shotgun (WGS) entry which is preliminary data.</text>
</comment>
<dbReference type="Gene3D" id="3.40.50.11040">
    <property type="match status" value="1"/>
</dbReference>
<dbReference type="HAMAP" id="MF_03211">
    <property type="entry name" value="RNA_acetyltr_Nat10"/>
    <property type="match status" value="1"/>
</dbReference>
<evidence type="ECO:0000256" key="4">
    <source>
        <dbReference type="ARBA" id="ARBA00022694"/>
    </source>
</evidence>
<keyword evidence="16" id="KW-1185">Reference proteome</keyword>
<feature type="binding site" evidence="9">
    <location>
        <begin position="640"/>
        <end position="646"/>
    </location>
    <ligand>
        <name>acetyl-CoA</name>
        <dbReference type="ChEBI" id="CHEBI:57288"/>
    </ligand>
</feature>
<keyword evidence="4 9" id="KW-0819">tRNA processing</keyword>
<evidence type="ECO:0000256" key="6">
    <source>
        <dbReference type="ARBA" id="ARBA00022840"/>
    </source>
</evidence>
<dbReference type="InterPro" id="IPR007807">
    <property type="entry name" value="TcmA/NAT10_helicase"/>
</dbReference>
<dbReference type="PANTHER" id="PTHR10925:SF5">
    <property type="entry name" value="RNA CYTIDINE ACETYLTRANSFERASE"/>
    <property type="match status" value="1"/>
</dbReference>
<feature type="region of interest" description="Disordered" evidence="10">
    <location>
        <begin position="433"/>
        <end position="453"/>
    </location>
</feature>
<feature type="region of interest" description="Disordered" evidence="10">
    <location>
        <begin position="1040"/>
        <end position="1065"/>
    </location>
</feature>
<evidence type="ECO:0000256" key="7">
    <source>
        <dbReference type="ARBA" id="ARBA00023242"/>
    </source>
</evidence>
<feature type="binding site" evidence="9">
    <location>
        <position position="732"/>
    </location>
    <ligand>
        <name>acetyl-CoA</name>
        <dbReference type="ChEBI" id="CHEBI:57288"/>
    </ligand>
</feature>
<evidence type="ECO:0000313" key="16">
    <source>
        <dbReference type="Proteomes" id="UP000310158"/>
    </source>
</evidence>
<evidence type="ECO:0000256" key="8">
    <source>
        <dbReference type="ARBA" id="ARBA00023315"/>
    </source>
</evidence>
<feature type="domain" description="TcmA/NAT10 helicase" evidence="11">
    <location>
        <begin position="277"/>
        <end position="491"/>
    </location>
</feature>
<evidence type="ECO:0000256" key="10">
    <source>
        <dbReference type="SAM" id="MobiDB-lite"/>
    </source>
</evidence>
<dbReference type="Pfam" id="PF13718">
    <property type="entry name" value="GNAT_acetyltr_2"/>
    <property type="match status" value="1"/>
</dbReference>
<evidence type="ECO:0000259" key="13">
    <source>
        <dbReference type="Pfam" id="PF13718"/>
    </source>
</evidence>
<dbReference type="GO" id="GO:0005730">
    <property type="term" value="C:nucleolus"/>
    <property type="evidence" value="ECO:0007669"/>
    <property type="project" value="UniProtKB-SubCell"/>
</dbReference>
<name>A0A4S4M6A7_9AGAM</name>
<dbReference type="Gene3D" id="3.40.630.30">
    <property type="match status" value="1"/>
</dbReference>
<dbReference type="Pfam" id="PF05127">
    <property type="entry name" value="NAT10_TcmA_helicase"/>
    <property type="match status" value="1"/>
</dbReference>
<dbReference type="GO" id="GO:0005524">
    <property type="term" value="F:ATP binding"/>
    <property type="evidence" value="ECO:0007669"/>
    <property type="project" value="UniProtKB-UniRule"/>
</dbReference>
<feature type="region of interest" description="Disordered" evidence="10">
    <location>
        <begin position="1435"/>
        <end position="1460"/>
    </location>
</feature>
<feature type="binding site" evidence="9">
    <location>
        <begin position="633"/>
        <end position="635"/>
    </location>
    <ligand>
        <name>acetyl-CoA</name>
        <dbReference type="ChEBI" id="CHEBI:57288"/>
    </ligand>
</feature>
<dbReference type="EMBL" id="SGPL01000078">
    <property type="protein sequence ID" value="THH18360.1"/>
    <property type="molecule type" value="Genomic_DNA"/>
</dbReference>
<organism evidence="15 16">
    <name type="scientific">Bondarzewia mesenterica</name>
    <dbReference type="NCBI Taxonomy" id="1095465"/>
    <lineage>
        <taxon>Eukaryota</taxon>
        <taxon>Fungi</taxon>
        <taxon>Dikarya</taxon>
        <taxon>Basidiomycota</taxon>
        <taxon>Agaricomycotina</taxon>
        <taxon>Agaricomycetes</taxon>
        <taxon>Russulales</taxon>
        <taxon>Bondarzewiaceae</taxon>
        <taxon>Bondarzewia</taxon>
    </lineage>
</organism>
<protein>
    <recommendedName>
        <fullName evidence="9">RNA cytidine acetyltransferase</fullName>
        <ecNumber evidence="9">2.3.1.-</ecNumber>
    </recommendedName>
    <alternativeName>
        <fullName evidence="9">18S rRNA cytosine acetyltransferase</fullName>
    </alternativeName>
</protein>
<feature type="compositionally biased region" description="Polar residues" evidence="10">
    <location>
        <begin position="433"/>
        <end position="450"/>
    </location>
</feature>